<feature type="transmembrane region" description="Helical" evidence="9">
    <location>
        <begin position="214"/>
        <end position="233"/>
    </location>
</feature>
<comment type="subcellular location">
    <subcellularLocation>
        <location evidence="1">Cell membrane</location>
        <topology evidence="1">Multi-pass membrane protein</topology>
    </subcellularLocation>
</comment>
<dbReference type="GO" id="GO:0008527">
    <property type="term" value="F:taste receptor activity"/>
    <property type="evidence" value="ECO:0007669"/>
    <property type="project" value="InterPro"/>
</dbReference>
<feature type="transmembrane region" description="Helical" evidence="9">
    <location>
        <begin position="274"/>
        <end position="296"/>
    </location>
</feature>
<keyword evidence="6 9" id="KW-0472">Membrane</keyword>
<reference evidence="11" key="1">
    <citation type="submission" date="2025-08" db="UniProtKB">
        <authorList>
            <consortium name="RefSeq"/>
        </authorList>
    </citation>
    <scope>IDENTIFICATION</scope>
    <source>
        <tissue evidence="11">Entire body</tissue>
    </source>
</reference>
<evidence type="ECO:0000256" key="2">
    <source>
        <dbReference type="ARBA" id="ARBA00005327"/>
    </source>
</evidence>
<feature type="transmembrane region" description="Helical" evidence="9">
    <location>
        <begin position="51"/>
        <end position="77"/>
    </location>
</feature>
<dbReference type="GeneID" id="108738741"/>
<dbReference type="AlphaFoldDB" id="A0A7F5RGF9"/>
<feature type="transmembrane region" description="Helical" evidence="9">
    <location>
        <begin position="177"/>
        <end position="194"/>
    </location>
</feature>
<feature type="transmembrane region" description="Helical" evidence="9">
    <location>
        <begin position="138"/>
        <end position="157"/>
    </location>
</feature>
<keyword evidence="4 9" id="KW-0812">Transmembrane</keyword>
<dbReference type="InterPro" id="IPR009318">
    <property type="entry name" value="Gustatory_rcpt"/>
</dbReference>
<feature type="transmembrane region" description="Helical" evidence="9">
    <location>
        <begin position="308"/>
        <end position="330"/>
    </location>
</feature>
<dbReference type="InParanoid" id="A0A7F5RGF9"/>
<protein>
    <recommendedName>
        <fullName evidence="8">Gustatory receptor</fullName>
    </recommendedName>
</protein>
<keyword evidence="3" id="KW-1003">Cell membrane</keyword>
<dbReference type="PIRSF" id="PIRSF038981">
    <property type="entry name" value="GRP"/>
    <property type="match status" value="1"/>
</dbReference>
<dbReference type="Pfam" id="PF06151">
    <property type="entry name" value="Trehalose_recp"/>
    <property type="match status" value="1"/>
</dbReference>
<dbReference type="FunCoup" id="A0A7F5RGF9">
    <property type="interactions" value="33"/>
</dbReference>
<keyword evidence="5 9" id="KW-1133">Transmembrane helix</keyword>
<evidence type="ECO:0000256" key="6">
    <source>
        <dbReference type="ARBA" id="ARBA00023136"/>
    </source>
</evidence>
<dbReference type="Proteomes" id="UP000192223">
    <property type="component" value="Unplaced"/>
</dbReference>
<evidence type="ECO:0000313" key="11">
    <source>
        <dbReference type="RefSeq" id="XP_025834950.1"/>
    </source>
</evidence>
<dbReference type="OrthoDB" id="5800391at2759"/>
<dbReference type="GO" id="GO:0007165">
    <property type="term" value="P:signal transduction"/>
    <property type="evidence" value="ECO:0007669"/>
    <property type="project" value="UniProtKB-KW"/>
</dbReference>
<keyword evidence="8" id="KW-0807">Transducer</keyword>
<organism evidence="10 11">
    <name type="scientific">Agrilus planipennis</name>
    <name type="common">Emerald ash borer</name>
    <name type="synonym">Agrilus marcopoli</name>
    <dbReference type="NCBI Taxonomy" id="224129"/>
    <lineage>
        <taxon>Eukaryota</taxon>
        <taxon>Metazoa</taxon>
        <taxon>Ecdysozoa</taxon>
        <taxon>Arthropoda</taxon>
        <taxon>Hexapoda</taxon>
        <taxon>Insecta</taxon>
        <taxon>Pterygota</taxon>
        <taxon>Neoptera</taxon>
        <taxon>Endopterygota</taxon>
        <taxon>Coleoptera</taxon>
        <taxon>Polyphaga</taxon>
        <taxon>Elateriformia</taxon>
        <taxon>Buprestoidea</taxon>
        <taxon>Buprestidae</taxon>
        <taxon>Agrilinae</taxon>
        <taxon>Agrilus</taxon>
    </lineage>
</organism>
<dbReference type="RefSeq" id="XP_025834950.1">
    <property type="nucleotide sequence ID" value="XM_025979165.1"/>
</dbReference>
<evidence type="ECO:0000313" key="10">
    <source>
        <dbReference type="Proteomes" id="UP000192223"/>
    </source>
</evidence>
<dbReference type="GO" id="GO:0005886">
    <property type="term" value="C:plasma membrane"/>
    <property type="evidence" value="ECO:0007669"/>
    <property type="project" value="UniProtKB-SubCell"/>
</dbReference>
<keyword evidence="10" id="KW-1185">Reference proteome</keyword>
<dbReference type="KEGG" id="apln:108738741"/>
<evidence type="ECO:0000256" key="4">
    <source>
        <dbReference type="ARBA" id="ARBA00022692"/>
    </source>
</evidence>
<gene>
    <name evidence="11" type="primary">LOC108738741</name>
</gene>
<accession>A0A7F5RGF9</accession>
<evidence type="ECO:0000256" key="7">
    <source>
        <dbReference type="ARBA" id="ARBA00023170"/>
    </source>
</evidence>
<name>A0A7F5RGF9_AGRPL</name>
<feature type="transmembrane region" description="Helical" evidence="9">
    <location>
        <begin position="89"/>
        <end position="111"/>
    </location>
</feature>
<proteinExistence type="inferred from homology"/>
<evidence type="ECO:0000256" key="1">
    <source>
        <dbReference type="ARBA" id="ARBA00004651"/>
    </source>
</evidence>
<evidence type="ECO:0000256" key="3">
    <source>
        <dbReference type="ARBA" id="ARBA00022475"/>
    </source>
</evidence>
<evidence type="ECO:0000256" key="5">
    <source>
        <dbReference type="ARBA" id="ARBA00022989"/>
    </source>
</evidence>
<keyword evidence="7 8" id="KW-0675">Receptor</keyword>
<evidence type="ECO:0000256" key="9">
    <source>
        <dbReference type="SAM" id="Phobius"/>
    </source>
</evidence>
<dbReference type="PANTHER" id="PTHR21421">
    <property type="entry name" value="GUSTATORY RECEPTOR"/>
    <property type="match status" value="1"/>
</dbReference>
<comment type="function">
    <text evidence="8">Plays a role in the sugar gustatory response.</text>
</comment>
<dbReference type="PANTHER" id="PTHR21421:SF29">
    <property type="entry name" value="GUSTATORY RECEPTOR 5A FOR TREHALOSE-RELATED"/>
    <property type="match status" value="1"/>
</dbReference>
<dbReference type="GO" id="GO:0050916">
    <property type="term" value="P:sensory perception of sweet taste"/>
    <property type="evidence" value="ECO:0007669"/>
    <property type="project" value="UniProtKB-ARBA"/>
</dbReference>
<sequence>MGPKKTVQNQVAKNSPQPFYRTIGFFVYLGQIFGLFPVHGCHGPSASDLKFSWTSVVTFYCILNSCITLLLGLLYFLENFRVGFDFWDYMLSVWFYGVTGTMMILFLKLAFHWPSLMKKWELVDNSMVSYGYMPYLNFRLKLLTTVLFVTALVETLLSKSIHLIQSYKCRREEIEGIFEYLMTTVLYKPVFIYTEYSTWKGVLLMIFNTTSTFAWSYGDVFVMIIGIGLALRFRQISRRLRLFLREKISDIDRWREIREDYQRLAILTKTVDNAIGNITCLCFASNLTFIIIQLFNSLRFRKDLIDKFYFFFSFAFLIARTFCVCLYAAWINDESREPIYILADVSSECFNVEVSRFVDQLRYDNITLSGKNLFYVKRGLILSMASAVVTYELIFLQLNAHVLEESNEIANFNMSTC</sequence>
<feature type="transmembrane region" description="Helical" evidence="9">
    <location>
        <begin position="20"/>
        <end position="39"/>
    </location>
</feature>
<evidence type="ECO:0000256" key="8">
    <source>
        <dbReference type="PIRNR" id="PIRNR038981"/>
    </source>
</evidence>
<comment type="similarity">
    <text evidence="2">Belongs to the insect chemoreceptor superfamily. Gustatory receptor (GR) family. Gr5a subfamily.</text>
</comment>